<keyword evidence="1" id="KW-0812">Transmembrane</keyword>
<feature type="transmembrane region" description="Helical" evidence="1">
    <location>
        <begin position="48"/>
        <end position="67"/>
    </location>
</feature>
<dbReference type="STRING" id="631454.N177_1886"/>
<evidence type="ECO:0000259" key="2">
    <source>
        <dbReference type="Pfam" id="PF07331"/>
    </source>
</evidence>
<dbReference type="EMBL" id="AWXZ01000023">
    <property type="protein sequence ID" value="ESR25369.1"/>
    <property type="molecule type" value="Genomic_DNA"/>
</dbReference>
<reference evidence="3 4" key="1">
    <citation type="journal article" date="2014" name="Genome Announc.">
        <title>Draft Genome Sequence of Lutibaculum baratangense Strain AMV1T, Isolated from a Mud Volcano in Andamans, India.</title>
        <authorList>
            <person name="Singh A."/>
            <person name="Sreenivas A."/>
            <person name="Sathyanarayana Reddy G."/>
            <person name="Pinnaka A.K."/>
            <person name="Shivaji S."/>
        </authorList>
    </citation>
    <scope>NUCLEOTIDE SEQUENCE [LARGE SCALE GENOMIC DNA]</scope>
    <source>
        <strain evidence="3 4">AMV1</strain>
    </source>
</reference>
<dbReference type="Proteomes" id="UP000017819">
    <property type="component" value="Unassembled WGS sequence"/>
</dbReference>
<sequence length="76" mass="8740">MSGLHLARILIVAGSVAAYALILIPLLSFFLATLVYLAATLWYFWRGWWVWIILISLATTIFLTQTFERFFSVMLP</sequence>
<accession>V4RJ94</accession>
<keyword evidence="1" id="KW-0472">Membrane</keyword>
<dbReference type="AlphaFoldDB" id="V4RJ94"/>
<feature type="transmembrane region" description="Helical" evidence="1">
    <location>
        <begin position="9"/>
        <end position="42"/>
    </location>
</feature>
<evidence type="ECO:0000256" key="1">
    <source>
        <dbReference type="SAM" id="Phobius"/>
    </source>
</evidence>
<proteinExistence type="predicted"/>
<name>V4RJ94_9HYPH</name>
<keyword evidence="1" id="KW-1133">Transmembrane helix</keyword>
<gene>
    <name evidence="3" type="ORF">N177_1886</name>
</gene>
<evidence type="ECO:0000313" key="3">
    <source>
        <dbReference type="EMBL" id="ESR25369.1"/>
    </source>
</evidence>
<organism evidence="3 4">
    <name type="scientific">Lutibaculum baratangense AMV1</name>
    <dbReference type="NCBI Taxonomy" id="631454"/>
    <lineage>
        <taxon>Bacteria</taxon>
        <taxon>Pseudomonadati</taxon>
        <taxon>Pseudomonadota</taxon>
        <taxon>Alphaproteobacteria</taxon>
        <taxon>Hyphomicrobiales</taxon>
        <taxon>Tepidamorphaceae</taxon>
        <taxon>Lutibaculum</taxon>
    </lineage>
</organism>
<protein>
    <recommendedName>
        <fullName evidence="2">DUF1468 domain-containing protein</fullName>
    </recommendedName>
</protein>
<comment type="caution">
    <text evidence="3">The sequence shown here is derived from an EMBL/GenBank/DDBJ whole genome shotgun (WGS) entry which is preliminary data.</text>
</comment>
<dbReference type="Pfam" id="PF07331">
    <property type="entry name" value="TctB"/>
    <property type="match status" value="1"/>
</dbReference>
<evidence type="ECO:0000313" key="4">
    <source>
        <dbReference type="Proteomes" id="UP000017819"/>
    </source>
</evidence>
<feature type="domain" description="DUF1468" evidence="2">
    <location>
        <begin position="8"/>
        <end position="76"/>
    </location>
</feature>
<keyword evidence="4" id="KW-1185">Reference proteome</keyword>
<dbReference type="InterPro" id="IPR009936">
    <property type="entry name" value="DUF1468"/>
</dbReference>